<organism evidence="1 2">
    <name type="scientific">Chryseomicrobium palamuruense</name>
    <dbReference type="NCBI Taxonomy" id="682973"/>
    <lineage>
        <taxon>Bacteria</taxon>
        <taxon>Bacillati</taxon>
        <taxon>Bacillota</taxon>
        <taxon>Bacilli</taxon>
        <taxon>Bacillales</taxon>
        <taxon>Caryophanaceae</taxon>
        <taxon>Chryseomicrobium</taxon>
    </lineage>
</organism>
<dbReference type="RefSeq" id="WP_378141793.1">
    <property type="nucleotide sequence ID" value="NZ_JBHSEF010000023.1"/>
</dbReference>
<proteinExistence type="predicted"/>
<dbReference type="Proteomes" id="UP001595733">
    <property type="component" value="Unassembled WGS sequence"/>
</dbReference>
<comment type="caution">
    <text evidence="1">The sequence shown here is derived from an EMBL/GenBank/DDBJ whole genome shotgun (WGS) entry which is preliminary data.</text>
</comment>
<evidence type="ECO:0000313" key="2">
    <source>
        <dbReference type="Proteomes" id="UP001595733"/>
    </source>
</evidence>
<gene>
    <name evidence="1" type="ORF">ACFO0S_09715</name>
</gene>
<dbReference type="EMBL" id="JBHSEF010000023">
    <property type="protein sequence ID" value="MFC4355323.1"/>
    <property type="molecule type" value="Genomic_DNA"/>
</dbReference>
<protein>
    <submittedName>
        <fullName evidence="1">Uncharacterized protein</fullName>
    </submittedName>
</protein>
<sequence length="79" mass="9464">MKQVIQEMELIDANIRIRDTANQNVKDINYYGSIRYRIEQDEQLLILHDNTYEDEAVIFNMDFIDAKRLAKILIILFED</sequence>
<accession>A0ABV8UXQ0</accession>
<reference evidence="2" key="1">
    <citation type="journal article" date="2019" name="Int. J. Syst. Evol. Microbiol.">
        <title>The Global Catalogue of Microorganisms (GCM) 10K type strain sequencing project: providing services to taxonomists for standard genome sequencing and annotation.</title>
        <authorList>
            <consortium name="The Broad Institute Genomics Platform"/>
            <consortium name="The Broad Institute Genome Sequencing Center for Infectious Disease"/>
            <person name="Wu L."/>
            <person name="Ma J."/>
        </authorList>
    </citation>
    <scope>NUCLEOTIDE SEQUENCE [LARGE SCALE GENOMIC DNA]</scope>
    <source>
        <strain evidence="2">CCUG 50353</strain>
    </source>
</reference>
<name>A0ABV8UXQ0_9BACL</name>
<keyword evidence="2" id="KW-1185">Reference proteome</keyword>
<evidence type="ECO:0000313" key="1">
    <source>
        <dbReference type="EMBL" id="MFC4355323.1"/>
    </source>
</evidence>